<name>A0A0F9AJK8_9ZZZZ</name>
<dbReference type="AlphaFoldDB" id="A0A0F9AJK8"/>
<proteinExistence type="predicted"/>
<feature type="non-terminal residue" evidence="1">
    <location>
        <position position="79"/>
    </location>
</feature>
<gene>
    <name evidence="1" type="ORF">LCGC14_2841160</name>
</gene>
<dbReference type="EMBL" id="LAZR01054382">
    <property type="protein sequence ID" value="KKK78679.1"/>
    <property type="molecule type" value="Genomic_DNA"/>
</dbReference>
<organism evidence="1">
    <name type="scientific">marine sediment metagenome</name>
    <dbReference type="NCBI Taxonomy" id="412755"/>
    <lineage>
        <taxon>unclassified sequences</taxon>
        <taxon>metagenomes</taxon>
        <taxon>ecological metagenomes</taxon>
    </lineage>
</organism>
<evidence type="ECO:0000313" key="1">
    <source>
        <dbReference type="EMBL" id="KKK78679.1"/>
    </source>
</evidence>
<sequence>MSKITFQPNGHFNINGIDVHPGSDVDADLVTVDVTGSPVFKWDESEKSFSINAGLRIQPVTDSVTAVQILDSDGGTPIF</sequence>
<accession>A0A0F9AJK8</accession>
<comment type="caution">
    <text evidence="1">The sequence shown here is derived from an EMBL/GenBank/DDBJ whole genome shotgun (WGS) entry which is preliminary data.</text>
</comment>
<protein>
    <submittedName>
        <fullName evidence="1">Uncharacterized protein</fullName>
    </submittedName>
</protein>
<reference evidence="1" key="1">
    <citation type="journal article" date="2015" name="Nature">
        <title>Complex archaea that bridge the gap between prokaryotes and eukaryotes.</title>
        <authorList>
            <person name="Spang A."/>
            <person name="Saw J.H."/>
            <person name="Jorgensen S.L."/>
            <person name="Zaremba-Niedzwiedzka K."/>
            <person name="Martijn J."/>
            <person name="Lind A.E."/>
            <person name="van Eijk R."/>
            <person name="Schleper C."/>
            <person name="Guy L."/>
            <person name="Ettema T.J."/>
        </authorList>
    </citation>
    <scope>NUCLEOTIDE SEQUENCE</scope>
</reference>